<accession>A0ABU1BAE5</accession>
<keyword evidence="1" id="KW-0812">Transmembrane</keyword>
<reference evidence="2 3" key="1">
    <citation type="submission" date="2023-08" db="EMBL/GenBank/DDBJ databases">
        <title>Pseudoalteromonas haloplanktis LL1 genome.</title>
        <authorList>
            <person name="Wu S."/>
        </authorList>
    </citation>
    <scope>NUCLEOTIDE SEQUENCE [LARGE SCALE GENOMIC DNA]</scope>
    <source>
        <strain evidence="2 3">LL1</strain>
    </source>
</reference>
<feature type="transmembrane region" description="Helical" evidence="1">
    <location>
        <begin position="98"/>
        <end position="118"/>
    </location>
</feature>
<dbReference type="RefSeq" id="WP_244390638.1">
    <property type="nucleotide sequence ID" value="NZ_JAVIFY010000002.1"/>
</dbReference>
<dbReference type="PANTHER" id="PTHR28026">
    <property type="entry name" value="DUF962 DOMAIN PROTEIN (AFU_ORTHOLOGUE AFUA_8G05310)"/>
    <property type="match status" value="1"/>
</dbReference>
<dbReference type="Pfam" id="PF06127">
    <property type="entry name" value="Mpo1-like"/>
    <property type="match status" value="1"/>
</dbReference>
<dbReference type="InterPro" id="IPR009305">
    <property type="entry name" value="Mpo1-like"/>
</dbReference>
<dbReference type="Proteomes" id="UP001226574">
    <property type="component" value="Unassembled WGS sequence"/>
</dbReference>
<name>A0ABU1BAE5_PSEHA</name>
<feature type="transmembrane region" description="Helical" evidence="1">
    <location>
        <begin position="21"/>
        <end position="42"/>
    </location>
</feature>
<gene>
    <name evidence="2" type="ORF">RC083_03120</name>
</gene>
<organism evidence="2 3">
    <name type="scientific">Pseudoalteromonas haloplanktis</name>
    <name type="common">Alteromonas haloplanktis</name>
    <dbReference type="NCBI Taxonomy" id="228"/>
    <lineage>
        <taxon>Bacteria</taxon>
        <taxon>Pseudomonadati</taxon>
        <taxon>Pseudomonadota</taxon>
        <taxon>Gammaproteobacteria</taxon>
        <taxon>Alteromonadales</taxon>
        <taxon>Pseudoalteromonadaceae</taxon>
        <taxon>Pseudoalteromonas</taxon>
    </lineage>
</organism>
<sequence>MKTLQQQLGKYGLYHRSKRNVLTHFFGIPLIVFAVICLLARIHIPLGEFVINGAQLVVFASVVYYLMLSVSLGLMMAVLLVLLSIAAAPIAQLAFSHWLLISVGLFVLGWVLQFIGHYYEGKKPAFVDDIVGLVIGPLFVLAELLFMLGLYKKLEHEVTEIAGPTKP</sequence>
<dbReference type="PANTHER" id="PTHR28026:SF9">
    <property type="entry name" value="2-HYDROXY-PALMITIC ACID DIOXYGENASE MPO1"/>
    <property type="match status" value="1"/>
</dbReference>
<evidence type="ECO:0000256" key="1">
    <source>
        <dbReference type="SAM" id="Phobius"/>
    </source>
</evidence>
<keyword evidence="1" id="KW-0472">Membrane</keyword>
<feature type="transmembrane region" description="Helical" evidence="1">
    <location>
        <begin position="62"/>
        <end position="86"/>
    </location>
</feature>
<keyword evidence="1" id="KW-1133">Transmembrane helix</keyword>
<feature type="transmembrane region" description="Helical" evidence="1">
    <location>
        <begin position="130"/>
        <end position="151"/>
    </location>
</feature>
<evidence type="ECO:0000313" key="3">
    <source>
        <dbReference type="Proteomes" id="UP001226574"/>
    </source>
</evidence>
<protein>
    <submittedName>
        <fullName evidence="2">DUF962 domain-containing protein</fullName>
    </submittedName>
</protein>
<dbReference type="EMBL" id="JAVIFY010000002">
    <property type="protein sequence ID" value="MDQ9090582.1"/>
    <property type="molecule type" value="Genomic_DNA"/>
</dbReference>
<keyword evidence="3" id="KW-1185">Reference proteome</keyword>
<proteinExistence type="predicted"/>
<comment type="caution">
    <text evidence="2">The sequence shown here is derived from an EMBL/GenBank/DDBJ whole genome shotgun (WGS) entry which is preliminary data.</text>
</comment>
<evidence type="ECO:0000313" key="2">
    <source>
        <dbReference type="EMBL" id="MDQ9090582.1"/>
    </source>
</evidence>